<dbReference type="PANTHER" id="PTHR30244">
    <property type="entry name" value="TRANSAMINASE"/>
    <property type="match status" value="1"/>
</dbReference>
<dbReference type="SUPFAM" id="SSF53383">
    <property type="entry name" value="PLP-dependent transferases"/>
    <property type="match status" value="1"/>
</dbReference>
<dbReference type="Gene3D" id="3.40.640.10">
    <property type="entry name" value="Type I PLP-dependent aspartate aminotransferase-like (Major domain)"/>
    <property type="match status" value="1"/>
</dbReference>
<sequence>MKNVFMHEHETKKALADFIIKTGRLSMDVKCKEFEQAFAKKQGSKHAILFNSGGSANLAMIQAAKNLGLLKDGDLVGFSALTWSTNVMPIIQLGMNPVAIDCDTTTLNSMSTQLLSTLKEHDMRAFFITNALGFAGDLAEIKKMCTERDILLLEDNCESLGTELPEGKTGNFGLVSSFSFYVAHHMSTIEGGMVCTDNDNFAKMLRIVRANGWDRNLEPHQQKKLREEHNVESEFHSKYLFYDLGFNLRPTEITGFLGLCQLKSLDEGLRKREENHIRLEKVLLKNPDFIALDRSHVKTFSPFAFVIICKTPKLRKKYLKRFMDAEVEVRPVIAGNMQRQPFYKKYAHKIVALPGADLLHNNGFYCGNYPELTDEDLETISNCLRKD</sequence>
<dbReference type="InterPro" id="IPR015424">
    <property type="entry name" value="PyrdxlP-dep_Trfase"/>
</dbReference>
<dbReference type="PIRSF" id="PIRSF000390">
    <property type="entry name" value="PLP_StrS"/>
    <property type="match status" value="1"/>
</dbReference>
<name>A0A2M6WVT0_9BACT</name>
<dbReference type="PANTHER" id="PTHR30244:SF34">
    <property type="entry name" value="DTDP-4-AMINO-4,6-DIDEOXYGALACTOSE TRANSAMINASE"/>
    <property type="match status" value="1"/>
</dbReference>
<dbReference type="Proteomes" id="UP000230481">
    <property type="component" value="Unassembled WGS sequence"/>
</dbReference>
<evidence type="ECO:0000313" key="3">
    <source>
        <dbReference type="Proteomes" id="UP000230481"/>
    </source>
</evidence>
<dbReference type="Gene3D" id="3.90.1150.10">
    <property type="entry name" value="Aspartate Aminotransferase, domain 1"/>
    <property type="match status" value="1"/>
</dbReference>
<comment type="similarity">
    <text evidence="1">Belongs to the DegT/DnrJ/EryC1 family.</text>
</comment>
<dbReference type="GO" id="GO:0030170">
    <property type="term" value="F:pyridoxal phosphate binding"/>
    <property type="evidence" value="ECO:0007669"/>
    <property type="project" value="TreeGrafter"/>
</dbReference>
<proteinExistence type="inferred from homology"/>
<accession>A0A2M6WVT0</accession>
<dbReference type="InterPro" id="IPR015421">
    <property type="entry name" value="PyrdxlP-dep_Trfase_major"/>
</dbReference>
<comment type="caution">
    <text evidence="2">The sequence shown here is derived from an EMBL/GenBank/DDBJ whole genome shotgun (WGS) entry which is preliminary data.</text>
</comment>
<dbReference type="EMBL" id="PFAA01000024">
    <property type="protein sequence ID" value="PIT96841.1"/>
    <property type="molecule type" value="Genomic_DNA"/>
</dbReference>
<evidence type="ECO:0000313" key="2">
    <source>
        <dbReference type="EMBL" id="PIT96841.1"/>
    </source>
</evidence>
<organism evidence="2 3">
    <name type="scientific">Candidatus Campbellbacteria bacterium CG10_big_fil_rev_8_21_14_0_10_35_52</name>
    <dbReference type="NCBI Taxonomy" id="1974527"/>
    <lineage>
        <taxon>Bacteria</taxon>
        <taxon>Candidatus Campbelliibacteriota</taxon>
    </lineage>
</organism>
<keyword evidence="2" id="KW-0808">Transferase</keyword>
<gene>
    <name evidence="2" type="ORF">COT82_01050</name>
</gene>
<evidence type="ECO:0000256" key="1">
    <source>
        <dbReference type="RuleBase" id="RU004508"/>
    </source>
</evidence>
<dbReference type="Pfam" id="PF01041">
    <property type="entry name" value="DegT_DnrJ_EryC1"/>
    <property type="match status" value="1"/>
</dbReference>
<keyword evidence="2" id="KW-0032">Aminotransferase</keyword>
<dbReference type="InterPro" id="IPR000653">
    <property type="entry name" value="DegT/StrS_aminotransferase"/>
</dbReference>
<dbReference type="GO" id="GO:0008483">
    <property type="term" value="F:transaminase activity"/>
    <property type="evidence" value="ECO:0007669"/>
    <property type="project" value="UniProtKB-KW"/>
</dbReference>
<dbReference type="GO" id="GO:0000271">
    <property type="term" value="P:polysaccharide biosynthetic process"/>
    <property type="evidence" value="ECO:0007669"/>
    <property type="project" value="TreeGrafter"/>
</dbReference>
<dbReference type="InterPro" id="IPR015422">
    <property type="entry name" value="PyrdxlP-dep_Trfase_small"/>
</dbReference>
<dbReference type="AlphaFoldDB" id="A0A2M6WVT0"/>
<reference evidence="3" key="1">
    <citation type="submission" date="2017-09" db="EMBL/GenBank/DDBJ databases">
        <title>Depth-based differentiation of microbial function through sediment-hosted aquifers and enrichment of novel symbionts in the deep terrestrial subsurface.</title>
        <authorList>
            <person name="Probst A.J."/>
            <person name="Ladd B."/>
            <person name="Jarett J.K."/>
            <person name="Geller-Mcgrath D.E."/>
            <person name="Sieber C.M.K."/>
            <person name="Emerson J.B."/>
            <person name="Anantharaman K."/>
            <person name="Thomas B.C."/>
            <person name="Malmstrom R."/>
            <person name="Stieglmeier M."/>
            <person name="Klingl A."/>
            <person name="Woyke T."/>
            <person name="Ryan C.M."/>
            <person name="Banfield J.F."/>
        </authorList>
    </citation>
    <scope>NUCLEOTIDE SEQUENCE [LARGE SCALE GENOMIC DNA]</scope>
</reference>
<protein>
    <submittedName>
        <fullName evidence="2">DegT/DnrJ/EryC1/StrS aminotransferase</fullName>
    </submittedName>
</protein>
<keyword evidence="1" id="KW-0663">Pyridoxal phosphate</keyword>